<dbReference type="GO" id="GO:0051287">
    <property type="term" value="F:NAD binding"/>
    <property type="evidence" value="ECO:0007669"/>
    <property type="project" value="InterPro"/>
</dbReference>
<dbReference type="SUPFAM" id="SSF48179">
    <property type="entry name" value="6-phosphogluconate dehydrogenase C-terminal domain-like"/>
    <property type="match status" value="1"/>
</dbReference>
<dbReference type="PANTHER" id="PTHR43060">
    <property type="entry name" value="3-HYDROXYISOBUTYRATE DEHYDROGENASE-LIKE 1, MITOCHONDRIAL-RELATED"/>
    <property type="match status" value="1"/>
</dbReference>
<feature type="domain" description="6-phosphogluconate dehydrogenase NADP-binding" evidence="5">
    <location>
        <begin position="8"/>
        <end position="163"/>
    </location>
</feature>
<evidence type="ECO:0000313" key="7">
    <source>
        <dbReference type="EMBL" id="NYE69742.1"/>
    </source>
</evidence>
<dbReference type="Gene3D" id="1.10.1040.10">
    <property type="entry name" value="N-(1-d-carboxylethyl)-l-norvaline Dehydrogenase, domain 2"/>
    <property type="match status" value="1"/>
</dbReference>
<feature type="active site" evidence="4">
    <location>
        <position position="172"/>
    </location>
</feature>
<dbReference type="PANTHER" id="PTHR43060:SF15">
    <property type="entry name" value="3-HYDROXYISOBUTYRATE DEHYDROGENASE-LIKE 1, MITOCHONDRIAL-RELATED"/>
    <property type="match status" value="1"/>
</dbReference>
<dbReference type="PIRSF" id="PIRSF000103">
    <property type="entry name" value="HIBADH"/>
    <property type="match status" value="1"/>
</dbReference>
<dbReference type="InterPro" id="IPR013328">
    <property type="entry name" value="6PGD_dom2"/>
</dbReference>
<dbReference type="Pfam" id="PF14833">
    <property type="entry name" value="NAD_binding_11"/>
    <property type="match status" value="1"/>
</dbReference>
<dbReference type="Pfam" id="PF03446">
    <property type="entry name" value="NAD_binding_2"/>
    <property type="match status" value="1"/>
</dbReference>
<dbReference type="RefSeq" id="WP_179748709.1">
    <property type="nucleotide sequence ID" value="NZ_JACCBU010000001.1"/>
</dbReference>
<dbReference type="EMBL" id="JACCBU010000001">
    <property type="protein sequence ID" value="NYE69742.1"/>
    <property type="molecule type" value="Genomic_DNA"/>
</dbReference>
<protein>
    <submittedName>
        <fullName evidence="7">3-hydroxyisobutyrate dehydrogenase-like beta-hydroxyacid dehydrogenase</fullName>
    </submittedName>
</protein>
<proteinExistence type="inferred from homology"/>
<evidence type="ECO:0000256" key="2">
    <source>
        <dbReference type="ARBA" id="ARBA00023002"/>
    </source>
</evidence>
<accession>A0A7Y9I3U3</accession>
<dbReference type="SUPFAM" id="SSF51735">
    <property type="entry name" value="NAD(P)-binding Rossmann-fold domains"/>
    <property type="match status" value="1"/>
</dbReference>
<keyword evidence="3" id="KW-0520">NAD</keyword>
<keyword evidence="2" id="KW-0560">Oxidoreductase</keyword>
<organism evidence="7 8">
    <name type="scientific">Microlunatus parietis</name>
    <dbReference type="NCBI Taxonomy" id="682979"/>
    <lineage>
        <taxon>Bacteria</taxon>
        <taxon>Bacillati</taxon>
        <taxon>Actinomycetota</taxon>
        <taxon>Actinomycetes</taxon>
        <taxon>Propionibacteriales</taxon>
        <taxon>Propionibacteriaceae</taxon>
        <taxon>Microlunatus</taxon>
    </lineage>
</organism>
<dbReference type="Proteomes" id="UP000569914">
    <property type="component" value="Unassembled WGS sequence"/>
</dbReference>
<name>A0A7Y9I3U3_9ACTN</name>
<evidence type="ECO:0000256" key="1">
    <source>
        <dbReference type="ARBA" id="ARBA00009080"/>
    </source>
</evidence>
<gene>
    <name evidence="7" type="ORF">BKA15_001071</name>
</gene>
<dbReference type="InterPro" id="IPR036291">
    <property type="entry name" value="NAD(P)-bd_dom_sf"/>
</dbReference>
<sequence>MTDDAAAIALVGLGNLGLPMANRLRERGHDVVGVDVDPDRRAAFAAGGGIATTLDESSPRPVLCLVVPDDKAVTALTEPDRLARLVRPGGLILMHSTVSPALAGRLGADCRSAGYGFVDAPVSGGAERAAEGSLTIMVGADADDHDRAEPLLRDLGSDVVHLGAPGAGSAAKLANQLMLFATLAGAYEAMELARGFGLTEEAVLRVVGTGTARSWVTDQWGFFDGLTRDYDAAGVADDHRPWAKDPAQAVQAARELGLDAPFAAMITDRLPGLIRRHADRIGEP</sequence>
<keyword evidence="8" id="KW-1185">Reference proteome</keyword>
<reference evidence="7 8" key="1">
    <citation type="submission" date="2020-07" db="EMBL/GenBank/DDBJ databases">
        <title>Sequencing the genomes of 1000 actinobacteria strains.</title>
        <authorList>
            <person name="Klenk H.-P."/>
        </authorList>
    </citation>
    <scope>NUCLEOTIDE SEQUENCE [LARGE SCALE GENOMIC DNA]</scope>
    <source>
        <strain evidence="7 8">DSM 22083</strain>
    </source>
</reference>
<dbReference type="InterPro" id="IPR029154">
    <property type="entry name" value="HIBADH-like_NADP-bd"/>
</dbReference>
<dbReference type="GO" id="GO:0050661">
    <property type="term" value="F:NADP binding"/>
    <property type="evidence" value="ECO:0007669"/>
    <property type="project" value="InterPro"/>
</dbReference>
<evidence type="ECO:0000256" key="3">
    <source>
        <dbReference type="ARBA" id="ARBA00023027"/>
    </source>
</evidence>
<dbReference type="InterPro" id="IPR006115">
    <property type="entry name" value="6PGDH_NADP-bd"/>
</dbReference>
<dbReference type="InterPro" id="IPR008927">
    <property type="entry name" value="6-PGluconate_DH-like_C_sf"/>
</dbReference>
<feature type="domain" description="3-hydroxyisobutyrate dehydrogenase-like NAD-binding" evidence="6">
    <location>
        <begin position="166"/>
        <end position="267"/>
    </location>
</feature>
<dbReference type="Gene3D" id="3.40.50.720">
    <property type="entry name" value="NAD(P)-binding Rossmann-like Domain"/>
    <property type="match status" value="1"/>
</dbReference>
<evidence type="ECO:0000256" key="4">
    <source>
        <dbReference type="PIRSR" id="PIRSR000103-1"/>
    </source>
</evidence>
<dbReference type="AlphaFoldDB" id="A0A7Y9I3U3"/>
<dbReference type="InterPro" id="IPR015815">
    <property type="entry name" value="HIBADH-related"/>
</dbReference>
<evidence type="ECO:0000259" key="5">
    <source>
        <dbReference type="Pfam" id="PF03446"/>
    </source>
</evidence>
<comment type="caution">
    <text evidence="7">The sequence shown here is derived from an EMBL/GenBank/DDBJ whole genome shotgun (WGS) entry which is preliminary data.</text>
</comment>
<comment type="similarity">
    <text evidence="1">Belongs to the HIBADH-related family.</text>
</comment>
<evidence type="ECO:0000313" key="8">
    <source>
        <dbReference type="Proteomes" id="UP000569914"/>
    </source>
</evidence>
<evidence type="ECO:0000259" key="6">
    <source>
        <dbReference type="Pfam" id="PF14833"/>
    </source>
</evidence>
<dbReference type="GO" id="GO:0016491">
    <property type="term" value="F:oxidoreductase activity"/>
    <property type="evidence" value="ECO:0007669"/>
    <property type="project" value="UniProtKB-KW"/>
</dbReference>